<accession>A0A0F9L338</accession>
<keyword evidence="1" id="KW-0812">Transmembrane</keyword>
<protein>
    <submittedName>
        <fullName evidence="2">Uncharacterized protein</fullName>
    </submittedName>
</protein>
<gene>
    <name evidence="2" type="ORF">LCGC14_1261220</name>
</gene>
<reference evidence="2" key="1">
    <citation type="journal article" date="2015" name="Nature">
        <title>Complex archaea that bridge the gap between prokaryotes and eukaryotes.</title>
        <authorList>
            <person name="Spang A."/>
            <person name="Saw J.H."/>
            <person name="Jorgensen S.L."/>
            <person name="Zaremba-Niedzwiedzka K."/>
            <person name="Martijn J."/>
            <person name="Lind A.E."/>
            <person name="van Eijk R."/>
            <person name="Schleper C."/>
            <person name="Guy L."/>
            <person name="Ettema T.J."/>
        </authorList>
    </citation>
    <scope>NUCLEOTIDE SEQUENCE</scope>
</reference>
<evidence type="ECO:0000256" key="1">
    <source>
        <dbReference type="SAM" id="Phobius"/>
    </source>
</evidence>
<organism evidence="2">
    <name type="scientific">marine sediment metagenome</name>
    <dbReference type="NCBI Taxonomy" id="412755"/>
    <lineage>
        <taxon>unclassified sequences</taxon>
        <taxon>metagenomes</taxon>
        <taxon>ecological metagenomes</taxon>
    </lineage>
</organism>
<comment type="caution">
    <text evidence="2">The sequence shown here is derived from an EMBL/GenBank/DDBJ whole genome shotgun (WGS) entry which is preliminary data.</text>
</comment>
<feature type="transmembrane region" description="Helical" evidence="1">
    <location>
        <begin position="5"/>
        <end position="23"/>
    </location>
</feature>
<dbReference type="EMBL" id="LAZR01006993">
    <property type="protein sequence ID" value="KKM88198.1"/>
    <property type="molecule type" value="Genomic_DNA"/>
</dbReference>
<evidence type="ECO:0000313" key="2">
    <source>
        <dbReference type="EMBL" id="KKM88198.1"/>
    </source>
</evidence>
<keyword evidence="1" id="KW-0472">Membrane</keyword>
<name>A0A0F9L338_9ZZZZ</name>
<dbReference type="AlphaFoldDB" id="A0A0F9L338"/>
<sequence length="56" mass="6095">MTLRVIGTIGTFFLVFFGLMSMVGDVSVADFFALLGFGCIAGLIAWYKLFKPGAQR</sequence>
<proteinExistence type="predicted"/>
<keyword evidence="1" id="KW-1133">Transmembrane helix</keyword>
<feature type="transmembrane region" description="Helical" evidence="1">
    <location>
        <begin position="29"/>
        <end position="50"/>
    </location>
</feature>